<evidence type="ECO:0000259" key="1">
    <source>
        <dbReference type="Pfam" id="PF18050"/>
    </source>
</evidence>
<dbReference type="InterPro" id="IPR029000">
    <property type="entry name" value="Cyclophilin-like_dom_sf"/>
</dbReference>
<dbReference type="Proteomes" id="UP001062223">
    <property type="component" value="Chromosome"/>
</dbReference>
<dbReference type="Gene3D" id="2.40.100.20">
    <property type="match status" value="1"/>
</dbReference>
<proteinExistence type="predicted"/>
<evidence type="ECO:0000313" key="2">
    <source>
        <dbReference type="EMBL" id="UYC79578.1"/>
    </source>
</evidence>
<reference evidence="2" key="1">
    <citation type="submission" date="2022-09" db="EMBL/GenBank/DDBJ databases">
        <title>Taxonomy of Curtobacterium flaccumfaciens.</title>
        <authorList>
            <person name="Osdaghi E."/>
            <person name="Taghavi S.M."/>
            <person name="Hamidizade M."/>
            <person name="Abachi H."/>
            <person name="Fazliarab A."/>
            <person name="Baeyen S."/>
            <person name="Portier P."/>
            <person name="Van Vaerenbergh J."/>
            <person name="Jacques M.-A."/>
        </authorList>
    </citation>
    <scope>NUCLEOTIDE SEQUENCE</scope>
    <source>
        <strain evidence="2">AGQB46</strain>
    </source>
</reference>
<feature type="domain" description="Cyclophilin-like" evidence="1">
    <location>
        <begin position="5"/>
        <end position="106"/>
    </location>
</feature>
<dbReference type="AlphaFoldDB" id="A0A9Q9P668"/>
<name>A0A9Q9P668_9MICO</name>
<accession>A0A9Q9P668</accession>
<dbReference type="Pfam" id="PF18050">
    <property type="entry name" value="Cyclophil_like2"/>
    <property type="match status" value="1"/>
</dbReference>
<sequence length="115" mass="11779">MHITIELDSETLTGRLTDNATARALAARLPATLTFADHGGQEQIARIPAPLDTTGAPSTSTAPAGTIAYSAPDQSIVLYYTDVGSFSGIVPIGTVDDVGAVRDLPSGAATIRVRG</sequence>
<protein>
    <submittedName>
        <fullName evidence="2">Cyclophilin-like fold protein</fullName>
    </submittedName>
</protein>
<gene>
    <name evidence="2" type="ORF">OE229_10485</name>
</gene>
<dbReference type="SUPFAM" id="SSF50891">
    <property type="entry name" value="Cyclophilin-like"/>
    <property type="match status" value="1"/>
</dbReference>
<organism evidence="2 3">
    <name type="scientific">Curtobacterium poinsettiae</name>
    <dbReference type="NCBI Taxonomy" id="159612"/>
    <lineage>
        <taxon>Bacteria</taxon>
        <taxon>Bacillati</taxon>
        <taxon>Actinomycetota</taxon>
        <taxon>Actinomycetes</taxon>
        <taxon>Micrococcales</taxon>
        <taxon>Microbacteriaceae</taxon>
        <taxon>Curtobacterium</taxon>
    </lineage>
</organism>
<dbReference type="EMBL" id="CP106879">
    <property type="protein sequence ID" value="UYC79578.1"/>
    <property type="molecule type" value="Genomic_DNA"/>
</dbReference>
<evidence type="ECO:0000313" key="3">
    <source>
        <dbReference type="Proteomes" id="UP001062223"/>
    </source>
</evidence>
<dbReference type="InterPro" id="IPR041183">
    <property type="entry name" value="Cyclophilin-like"/>
</dbReference>
<dbReference type="KEGG" id="cpoi:OE229_10485"/>
<dbReference type="RefSeq" id="WP_262137925.1">
    <property type="nucleotide sequence ID" value="NZ_CP106879.1"/>
</dbReference>